<dbReference type="Pfam" id="PF00651">
    <property type="entry name" value="BTB"/>
    <property type="match status" value="1"/>
</dbReference>
<dbReference type="InterPro" id="IPR000210">
    <property type="entry name" value="BTB/POZ_dom"/>
</dbReference>
<feature type="domain" description="BTB" evidence="1">
    <location>
        <begin position="23"/>
        <end position="94"/>
    </location>
</feature>
<sequence length="658" mass="76755">MYFEYCQEVATDFEKVLESDEEYDVIIYAGENMKALHAHLFVLRTRSQYFRTGFSKKWAEKKDGKFIFKKPNISYEIFKIILRFIYCGKIDFTNLQSSEVFELLMAVDELSIQTLINCIQEYLIKYKKEFLQQQCSVEILDTFYQHDSFTDLWNFSLRKICEEPEILFNSNKFINLSEHLLEFLLKQDDLNLDEILIWDGLIKWCLAQHSNISHDVKKWDKDNFTTMERTIHRFIPLIRFYGISPEDFNLKVFPYKKLLPDNLINNIFTLHSSNAKVTNEKLNIFNVQSPRKSKDIYDSTLINPQHFAIFSSWIEKENDSHYNARNIPYNFNLLYRASRDGNTAADFHKKCDNKGATIVIAKVTDSEQIVGVYNPLFWNEKCNTNKSTSDSFIFTLTDRTNLQTAKVSYSNGDPNSIQNYSVHGPVFGATDLYENNGSNWCSKSDSISYPKIDEMPIGKFYVDDYEVFQSRNYLKLCLSRSEFEPVKAYVIVCFPPVDYPTTQSTPTHSPTNSTSRRRQFHVRCCRRFVRHKSSSKMSNNFNNTTDNNVDDEEDIILKRLNSKISVMIAEAEAALNSKVEVTELEMILAEEKERDERIMKEFGIQTLNSDNKTLLSKTLKPSKNIVMEKFIASFEVFNGNIQDKIAEDIQNCASRPNK</sequence>
<dbReference type="AlphaFoldDB" id="U9UYZ8"/>
<proteinExistence type="predicted"/>
<dbReference type="InterPro" id="IPR011333">
    <property type="entry name" value="SKP1/BTB/POZ_sf"/>
</dbReference>
<dbReference type="PROSITE" id="PS50097">
    <property type="entry name" value="BTB"/>
    <property type="match status" value="1"/>
</dbReference>
<dbReference type="CDD" id="cd18186">
    <property type="entry name" value="BTB_POZ_ZBTB_KLHL-like"/>
    <property type="match status" value="1"/>
</dbReference>
<dbReference type="PANTHER" id="PTHR24410">
    <property type="entry name" value="HL07962P-RELATED"/>
    <property type="match status" value="1"/>
</dbReference>
<dbReference type="HOGENOM" id="CLU_021542_0_1_1"/>
<dbReference type="VEuPathDB" id="FungiDB:RhiirFUN_023673"/>
<accession>U9UYZ8</accession>
<reference evidence="3" key="1">
    <citation type="submission" date="2013-07" db="EMBL/GenBank/DDBJ databases">
        <title>The genome of an arbuscular mycorrhizal fungus provides insights into the evolution of the oldest plant symbiosis.</title>
        <authorList>
            <consortium name="DOE Joint Genome Institute"/>
            <person name="Tisserant E."/>
            <person name="Malbreil M."/>
            <person name="Kuo A."/>
            <person name="Kohler A."/>
            <person name="Symeonidi A."/>
            <person name="Balestrini R."/>
            <person name="Charron P."/>
            <person name="Duensing N."/>
            <person name="Frei-dit-Frey N."/>
            <person name="Gianinazzi-Pearson V."/>
            <person name="Gilbert B."/>
            <person name="Handa Y."/>
            <person name="Hijri M."/>
            <person name="Kaul R."/>
            <person name="Kawaguchi M."/>
            <person name="Krajinski F."/>
            <person name="Lammers P."/>
            <person name="Lapierre D."/>
            <person name="Masclaux F.G."/>
            <person name="Murat C."/>
            <person name="Morin E."/>
            <person name="Ndikumana S."/>
            <person name="Pagni M."/>
            <person name="Petitpierre D."/>
            <person name="Requena N."/>
            <person name="Rosikiewicz P."/>
            <person name="Riley R."/>
            <person name="Saito K."/>
            <person name="San Clemente H."/>
            <person name="Shapiro H."/>
            <person name="van Tuinen D."/>
            <person name="Becard G."/>
            <person name="Bonfante P."/>
            <person name="Paszkowski U."/>
            <person name="Shachar-Hill Y."/>
            <person name="Young J.P."/>
            <person name="Sanders I.R."/>
            <person name="Henrissat B."/>
            <person name="Rensing S.A."/>
            <person name="Grigoriev I.V."/>
            <person name="Corradi N."/>
            <person name="Roux C."/>
            <person name="Martin F."/>
        </authorList>
    </citation>
    <scope>NUCLEOTIDE SEQUENCE</scope>
    <source>
        <strain evidence="3">DAOM 197198</strain>
    </source>
</reference>
<dbReference type="SMART" id="SM00875">
    <property type="entry name" value="BACK"/>
    <property type="match status" value="1"/>
</dbReference>
<dbReference type="InterPro" id="IPR006571">
    <property type="entry name" value="TLDc_dom"/>
</dbReference>
<gene>
    <name evidence="3" type="ORF">GLOINDRAFT_1612</name>
</gene>
<dbReference type="eggNOG" id="KOG4350">
    <property type="taxonomic scope" value="Eukaryota"/>
</dbReference>
<dbReference type="SMART" id="SM00225">
    <property type="entry name" value="BTB"/>
    <property type="match status" value="1"/>
</dbReference>
<feature type="domain" description="TLDc" evidence="2">
    <location>
        <begin position="300"/>
        <end position="471"/>
    </location>
</feature>
<dbReference type="Gene3D" id="3.30.710.10">
    <property type="entry name" value="Potassium Channel Kv1.1, Chain A"/>
    <property type="match status" value="1"/>
</dbReference>
<dbReference type="InterPro" id="IPR051481">
    <property type="entry name" value="BTB-POZ/Galectin-3-binding"/>
</dbReference>
<dbReference type="PROSITE" id="PS51886">
    <property type="entry name" value="TLDC"/>
    <property type="match status" value="1"/>
</dbReference>
<dbReference type="Gene3D" id="1.25.40.420">
    <property type="match status" value="1"/>
</dbReference>
<dbReference type="InterPro" id="IPR011705">
    <property type="entry name" value="BACK"/>
</dbReference>
<evidence type="ECO:0000259" key="2">
    <source>
        <dbReference type="PROSITE" id="PS51886"/>
    </source>
</evidence>
<dbReference type="VEuPathDB" id="FungiDB:RhiirFUN_002813"/>
<dbReference type="SUPFAM" id="SSF54695">
    <property type="entry name" value="POZ domain"/>
    <property type="match status" value="1"/>
</dbReference>
<dbReference type="EMBL" id="KI274470">
    <property type="protein sequence ID" value="ESA23813.1"/>
    <property type="molecule type" value="Genomic_DNA"/>
</dbReference>
<name>U9UYZ8_RHIID</name>
<evidence type="ECO:0000259" key="1">
    <source>
        <dbReference type="PROSITE" id="PS50097"/>
    </source>
</evidence>
<evidence type="ECO:0008006" key="4">
    <source>
        <dbReference type="Google" id="ProtNLM"/>
    </source>
</evidence>
<organism evidence="3">
    <name type="scientific">Rhizophagus irregularis (strain DAOM 181602 / DAOM 197198 / MUCL 43194)</name>
    <name type="common">Arbuscular mycorrhizal fungus</name>
    <name type="synonym">Glomus intraradices</name>
    <dbReference type="NCBI Taxonomy" id="747089"/>
    <lineage>
        <taxon>Eukaryota</taxon>
        <taxon>Fungi</taxon>
        <taxon>Fungi incertae sedis</taxon>
        <taxon>Mucoromycota</taxon>
        <taxon>Glomeromycotina</taxon>
        <taxon>Glomeromycetes</taxon>
        <taxon>Glomerales</taxon>
        <taxon>Glomeraceae</taxon>
        <taxon>Rhizophagus</taxon>
    </lineage>
</organism>
<protein>
    <recommendedName>
        <fullName evidence="4">BTB-domain-containing protein</fullName>
    </recommendedName>
</protein>
<evidence type="ECO:0000313" key="3">
    <source>
        <dbReference type="EMBL" id="ESA23813.1"/>
    </source>
</evidence>
<dbReference type="PANTHER" id="PTHR24410:SF23">
    <property type="entry name" value="BTB DOMAIN-CONTAINING PROTEIN-RELATED"/>
    <property type="match status" value="1"/>
</dbReference>
<dbReference type="Pfam" id="PF07534">
    <property type="entry name" value="TLD"/>
    <property type="match status" value="1"/>
</dbReference>